<keyword evidence="2" id="KW-1185">Reference proteome</keyword>
<name>A0AAE4FSA9_9CYAN</name>
<gene>
    <name evidence="1" type="ORF">RIF25_11380</name>
</gene>
<accession>A0AAE4FSA9</accession>
<organism evidence="1 2">
    <name type="scientific">Pseudocalidococcus azoricus BACA0444</name>
    <dbReference type="NCBI Taxonomy" id="2918990"/>
    <lineage>
        <taxon>Bacteria</taxon>
        <taxon>Bacillati</taxon>
        <taxon>Cyanobacteriota</taxon>
        <taxon>Cyanophyceae</taxon>
        <taxon>Acaryochloridales</taxon>
        <taxon>Thermosynechococcaceae</taxon>
        <taxon>Pseudocalidococcus</taxon>
        <taxon>Pseudocalidococcus azoricus</taxon>
    </lineage>
</organism>
<dbReference type="EMBL" id="JAVMIP010000012">
    <property type="protein sequence ID" value="MDS3861408.1"/>
    <property type="molecule type" value="Genomic_DNA"/>
</dbReference>
<sequence>MNYCDWRQDIFDTPPKINPLVWELRDETYCLSPGQTLDFIDQALVDPEIPQLFTKEQIGIGLQLLFSNACGNAVFSYLETPDHQRKVTAIENLKYLYQNYFNPLCQAPLKWIGHDLDDGPIGYLCYMFWDIFVLYPGHQSISVEMTDAALTVMAEALCFKNDQVIVSALHGLGHWVNYASKAQEIIHQWQLQPTTENQAVLIYAHQAWSGCVQ</sequence>
<evidence type="ECO:0000313" key="2">
    <source>
        <dbReference type="Proteomes" id="UP001268256"/>
    </source>
</evidence>
<protein>
    <submittedName>
        <fullName evidence="1">Uncharacterized protein</fullName>
    </submittedName>
</protein>
<proteinExistence type="predicted"/>
<evidence type="ECO:0000313" key="1">
    <source>
        <dbReference type="EMBL" id="MDS3861408.1"/>
    </source>
</evidence>
<comment type="caution">
    <text evidence="1">The sequence shown here is derived from an EMBL/GenBank/DDBJ whole genome shotgun (WGS) entry which is preliminary data.</text>
</comment>
<dbReference type="Proteomes" id="UP001268256">
    <property type="component" value="Unassembled WGS sequence"/>
</dbReference>
<dbReference type="AlphaFoldDB" id="A0AAE4FSA9"/>
<dbReference type="RefSeq" id="WP_322878651.1">
    <property type="nucleotide sequence ID" value="NZ_JAVMIP010000012.1"/>
</dbReference>
<reference evidence="2" key="1">
    <citation type="submission" date="2023-07" db="EMBL/GenBank/DDBJ databases">
        <authorList>
            <person name="Luz R."/>
            <person name="Cordeiro R."/>
            <person name="Fonseca A."/>
            <person name="Goncalves V."/>
        </authorList>
    </citation>
    <scope>NUCLEOTIDE SEQUENCE [LARGE SCALE GENOMIC DNA]</scope>
    <source>
        <strain evidence="2">BACA0444</strain>
    </source>
</reference>